<keyword evidence="3" id="KW-0694">RNA-binding</keyword>
<evidence type="ECO:0000259" key="6">
    <source>
        <dbReference type="SMART" id="SM00363"/>
    </source>
</evidence>
<comment type="caution">
    <text evidence="7">The sequence shown here is derived from an EMBL/GenBank/DDBJ whole genome shotgun (WGS) entry which is preliminary data.</text>
</comment>
<dbReference type="InterPro" id="IPR000748">
    <property type="entry name" value="PsdUridine_synth_RsuA/RluB/E/F"/>
</dbReference>
<dbReference type="Gene3D" id="3.30.70.580">
    <property type="entry name" value="Pseudouridine synthase I, catalytic domain, N-terminal subdomain"/>
    <property type="match status" value="1"/>
</dbReference>
<dbReference type="InterPro" id="IPR006145">
    <property type="entry name" value="PsdUridine_synth_RsuA/RluA"/>
</dbReference>
<dbReference type="EMBL" id="SJCY01000012">
    <property type="protein sequence ID" value="TDG35187.1"/>
    <property type="molecule type" value="Genomic_DNA"/>
</dbReference>
<dbReference type="InterPro" id="IPR042092">
    <property type="entry name" value="PsdUridine_s_RsuA/RluB/E/F_cat"/>
</dbReference>
<dbReference type="OrthoDB" id="9807213at2"/>
<dbReference type="Pfam" id="PF01479">
    <property type="entry name" value="S4"/>
    <property type="match status" value="1"/>
</dbReference>
<dbReference type="InterPro" id="IPR050343">
    <property type="entry name" value="RsuA_PseudoU_synthase"/>
</dbReference>
<evidence type="ECO:0000256" key="1">
    <source>
        <dbReference type="ARBA" id="ARBA00008348"/>
    </source>
</evidence>
<reference evidence="7 8" key="1">
    <citation type="submission" date="2019-02" db="EMBL/GenBank/DDBJ databases">
        <title>Pedobacter sp. nov., a novel speices isolated from soil of pinguins habitat in Antarcitica.</title>
        <authorList>
            <person name="He R.-H."/>
        </authorList>
    </citation>
    <scope>NUCLEOTIDE SEQUENCE [LARGE SCALE GENOMIC DNA]</scope>
    <source>
        <strain evidence="7 8">E01020</strain>
    </source>
</reference>
<dbReference type="GO" id="GO:0000455">
    <property type="term" value="P:enzyme-directed rRNA pseudouridine synthesis"/>
    <property type="evidence" value="ECO:0007669"/>
    <property type="project" value="UniProtKB-ARBA"/>
</dbReference>
<dbReference type="SUPFAM" id="SSF55174">
    <property type="entry name" value="Alpha-L RNA-binding motif"/>
    <property type="match status" value="1"/>
</dbReference>
<dbReference type="AlphaFoldDB" id="A0A4R5MHY3"/>
<protein>
    <recommendedName>
        <fullName evidence="4">Pseudouridine synthase</fullName>
        <ecNumber evidence="4">5.4.99.-</ecNumber>
    </recommendedName>
</protein>
<dbReference type="NCBIfam" id="TIGR00093">
    <property type="entry name" value="pseudouridine synthase"/>
    <property type="match status" value="1"/>
</dbReference>
<dbReference type="PROSITE" id="PS01149">
    <property type="entry name" value="PSI_RSU"/>
    <property type="match status" value="1"/>
</dbReference>
<dbReference type="CDD" id="cd00165">
    <property type="entry name" value="S4"/>
    <property type="match status" value="1"/>
</dbReference>
<dbReference type="GO" id="GO:0003723">
    <property type="term" value="F:RNA binding"/>
    <property type="evidence" value="ECO:0007669"/>
    <property type="project" value="UniProtKB-KW"/>
</dbReference>
<dbReference type="InterPro" id="IPR020094">
    <property type="entry name" value="TruA/RsuA/RluB/E/F_N"/>
</dbReference>
<dbReference type="Gene3D" id="3.10.290.10">
    <property type="entry name" value="RNA-binding S4 domain"/>
    <property type="match status" value="1"/>
</dbReference>
<feature type="region of interest" description="Disordered" evidence="5">
    <location>
        <begin position="1"/>
        <end position="299"/>
    </location>
</feature>
<evidence type="ECO:0000313" key="7">
    <source>
        <dbReference type="EMBL" id="TDG35187.1"/>
    </source>
</evidence>
<evidence type="ECO:0000256" key="2">
    <source>
        <dbReference type="ARBA" id="ARBA00023235"/>
    </source>
</evidence>
<dbReference type="RefSeq" id="WP_133263513.1">
    <property type="nucleotide sequence ID" value="NZ_SJCY01000012.1"/>
</dbReference>
<evidence type="ECO:0000256" key="3">
    <source>
        <dbReference type="PROSITE-ProRule" id="PRU00182"/>
    </source>
</evidence>
<evidence type="ECO:0000256" key="5">
    <source>
        <dbReference type="SAM" id="MobiDB-lite"/>
    </source>
</evidence>
<dbReference type="GO" id="GO:0120159">
    <property type="term" value="F:rRNA pseudouridine synthase activity"/>
    <property type="evidence" value="ECO:0007669"/>
    <property type="project" value="UniProtKB-ARBA"/>
</dbReference>
<dbReference type="Proteomes" id="UP000295668">
    <property type="component" value="Unassembled WGS sequence"/>
</dbReference>
<dbReference type="EC" id="5.4.99.-" evidence="4"/>
<dbReference type="InterPro" id="IPR020103">
    <property type="entry name" value="PsdUridine_synth_cat_dom_sf"/>
</dbReference>
<name>A0A4R5MHY3_9SPHI</name>
<dbReference type="FunFam" id="3.10.290.10:FF:000003">
    <property type="entry name" value="Pseudouridine synthase"/>
    <property type="match status" value="1"/>
</dbReference>
<dbReference type="SMART" id="SM00363">
    <property type="entry name" value="S4"/>
    <property type="match status" value="1"/>
</dbReference>
<evidence type="ECO:0000256" key="4">
    <source>
        <dbReference type="RuleBase" id="RU003887"/>
    </source>
</evidence>
<feature type="compositionally biased region" description="Basic and acidic residues" evidence="5">
    <location>
        <begin position="258"/>
        <end position="291"/>
    </location>
</feature>
<dbReference type="SUPFAM" id="SSF55120">
    <property type="entry name" value="Pseudouridine synthase"/>
    <property type="match status" value="1"/>
</dbReference>
<comment type="similarity">
    <text evidence="1 4">Belongs to the pseudouridine synthase RsuA family.</text>
</comment>
<proteinExistence type="inferred from homology"/>
<dbReference type="PANTHER" id="PTHR47683">
    <property type="entry name" value="PSEUDOURIDINE SYNTHASE FAMILY PROTEIN-RELATED"/>
    <property type="match status" value="1"/>
</dbReference>
<dbReference type="Pfam" id="PF00849">
    <property type="entry name" value="PseudoU_synth_2"/>
    <property type="match status" value="1"/>
</dbReference>
<dbReference type="InterPro" id="IPR002942">
    <property type="entry name" value="S4_RNA-bd"/>
</dbReference>
<dbReference type="InterPro" id="IPR018496">
    <property type="entry name" value="PsdUridine_synth_RsuA/RluB_CS"/>
</dbReference>
<feature type="domain" description="RNA-binding S4" evidence="6">
    <location>
        <begin position="307"/>
        <end position="369"/>
    </location>
</feature>
<sequence>MINKNNRNSRDDKSKSGNRNSDERSNSSGSDRRRSDDKDSKFKKSSDSKDGFRPRSSDGKDFKSKSFGDKKDFRPRSGDRDFKSKDGESKGFKFGDREFKSKDSNTRSEDRNFKPREGGSRDYKPRTGDKDFKSREGGARDYKPRTGERTFKPKDGDSRDFKPRTGDRDFKTREGGARDFKPREGGDRDFKSRDGGSRDFKPREGGVRDYKPREEGSRDFKSRDGGSRDFKPREGGYKDFKSRGAKSDDFKPSAGSSRDVKPREPREGDTRPFRKREDAQPRDTEFNRPERTVVAPGRKTNEDKGLIRLNRYISNAGICSRRKADELIAAGVVTVNGEAVTELGHKVDPAKDLVRYNGELLKREKKVYVLLNKPKDYITTTDDPQERRTVMQLVDKASRERIYPVGRLDRNTTGLLLMTNDGDLADKLSHPKNGITKLYNVELDKSLSQGDLNKISFGLELEDGLIKPDNISYVAGGTKKEIGIQIHSGKNRIVRRIFEHLGYTVEKLDRVVYGNLTKKDLPRGRWRYLEEHELIQIKHLIK</sequence>
<accession>A0A4R5MHY3</accession>
<feature type="compositionally biased region" description="Basic and acidic residues" evidence="5">
    <location>
        <begin position="8"/>
        <end position="251"/>
    </location>
</feature>
<organism evidence="7 8">
    <name type="scientific">Pedobacter changchengzhani</name>
    <dbReference type="NCBI Taxonomy" id="2529274"/>
    <lineage>
        <taxon>Bacteria</taxon>
        <taxon>Pseudomonadati</taxon>
        <taxon>Bacteroidota</taxon>
        <taxon>Sphingobacteriia</taxon>
        <taxon>Sphingobacteriales</taxon>
        <taxon>Sphingobacteriaceae</taxon>
        <taxon>Pedobacter</taxon>
    </lineage>
</organism>
<dbReference type="Gene3D" id="3.30.70.1560">
    <property type="entry name" value="Alpha-L RNA-binding motif"/>
    <property type="match status" value="1"/>
</dbReference>
<evidence type="ECO:0000313" key="8">
    <source>
        <dbReference type="Proteomes" id="UP000295668"/>
    </source>
</evidence>
<gene>
    <name evidence="7" type="ORF">EZJ43_14915</name>
</gene>
<dbReference type="InterPro" id="IPR036986">
    <property type="entry name" value="S4_RNA-bd_sf"/>
</dbReference>
<keyword evidence="2 4" id="KW-0413">Isomerase</keyword>
<dbReference type="PANTHER" id="PTHR47683:SF2">
    <property type="entry name" value="RNA-BINDING S4 DOMAIN-CONTAINING PROTEIN"/>
    <property type="match status" value="1"/>
</dbReference>
<dbReference type="CDD" id="cd02870">
    <property type="entry name" value="PseudoU_synth_RsuA_like"/>
    <property type="match status" value="1"/>
</dbReference>
<dbReference type="PROSITE" id="PS50889">
    <property type="entry name" value="S4"/>
    <property type="match status" value="1"/>
</dbReference>
<keyword evidence="8" id="KW-1185">Reference proteome</keyword>